<dbReference type="PANTHER" id="PTHR10039">
    <property type="entry name" value="AMELOGENIN"/>
    <property type="match status" value="1"/>
</dbReference>
<evidence type="ECO:0000256" key="1">
    <source>
        <dbReference type="ARBA" id="ARBA00022737"/>
    </source>
</evidence>
<dbReference type="PROSITE" id="PS50297">
    <property type="entry name" value="ANK_REP_REGION"/>
    <property type="match status" value="1"/>
</dbReference>
<evidence type="ECO:0000259" key="4">
    <source>
        <dbReference type="Pfam" id="PF24883"/>
    </source>
</evidence>
<dbReference type="EMBL" id="KI925456">
    <property type="protein sequence ID" value="ETW83598.1"/>
    <property type="molecule type" value="Genomic_DNA"/>
</dbReference>
<sequence>MANPCPALQFQEIWSSAITRYNQDTKRDYLERGLEADSPDALFVILDKELNRFKEYRKRGGRVRHVIRSVLELVNISSGAIGDSLATACPPAKAVSIAVWVLLKAAKDVSGHYDMIIDMFEKLKGFMGCLDRIIVGILAQVLVVLGVATKWMKQSRLVQYWKVLFGNNTEVSDAMGALRILSSQEVPMVTAVILATTTTTSQNIQASEAGNGKTIICSTVIEALKRQSNSSVALAYFYFNFNNSDKLIYRYMLHSLPTVNELLNVLKKTVVLSSHTYIVLDGLDECFGSDRTNVLEFLAEIQSWNLQSLHVLAASRPEQEIQEKMDSFPRARHVDLQGATSGIGQDVELFIAAQLEKDSHLKKWELKEKNLIRHTLITHAGGMFQWVRCQLDSLRHCFTVNDLEATLENLPKTLDETYERLLLNIPDDCQEKIYRILQFICFSKRPMLLGELAEVVTVAMDSEGNARYNSRNRMRDPSDAPTICGSLISAIPDNFDYFNYRGDQWKPESSFNTLAARFILFSHFSVREYPMSKRVRTGEASSYSVNAELANESIVMTCLAYLMRFDTDGLDGTRMREENDAALALYAAHHWVFHFQKRRPDVHQPLQPLAREFYHVDRQKSLLNWVRIYDLDKPYDSPDWHRAVKTIPHPLYYSCSAGFLDVSEWLLIEGAEVNAQGGLYGNALQAASYRGHEALVRLLLDRGAGVNTQGGHYGNALQAASLIGHESIVQLLLDRRADVNAQGGECGNALQAASSQGHEVIVRLLLGRGAEVHAQGGKYGNALQTASCGEDYRMRRPVANDGHKAIVQLLLDQASHRGNEAIVQVLLDRGAEVNRWAGNALRIACLGGHEALMRLLLDRGAEINAQGGRHGNALQAACLSGHKAIVRILLDRGAEVNAQGGTYKSALWAALAPDERCHRFTDHKPSKEVTRVLCQALHHAVRGTFRGVHLSAATGNGSEDVQKGCGDSKTAQ</sequence>
<dbReference type="InterPro" id="IPR036770">
    <property type="entry name" value="Ankyrin_rpt-contain_sf"/>
</dbReference>
<feature type="repeat" description="ANK" evidence="2">
    <location>
        <begin position="745"/>
        <end position="777"/>
    </location>
</feature>
<dbReference type="KEGG" id="hir:HETIRDRAFT_102301"/>
<dbReference type="InterPro" id="IPR031350">
    <property type="entry name" value="Goodbye_dom"/>
</dbReference>
<evidence type="ECO:0000256" key="2">
    <source>
        <dbReference type="PROSITE-ProRule" id="PRU00023"/>
    </source>
</evidence>
<dbReference type="GeneID" id="20665841"/>
<dbReference type="InParanoid" id="W4KCT9"/>
<dbReference type="PANTHER" id="PTHR10039:SF16">
    <property type="entry name" value="GPI INOSITOL-DEACYLASE"/>
    <property type="match status" value="1"/>
</dbReference>
<feature type="repeat" description="ANK" evidence="2">
    <location>
        <begin position="682"/>
        <end position="711"/>
    </location>
</feature>
<accession>W4KCT9</accession>
<dbReference type="InterPro" id="IPR056884">
    <property type="entry name" value="NPHP3-like_N"/>
</dbReference>
<protein>
    <submittedName>
        <fullName evidence="5">Uncharacterized protein</fullName>
    </submittedName>
</protein>
<keyword evidence="6" id="KW-1185">Reference proteome</keyword>
<dbReference type="OrthoDB" id="4772757at2759"/>
<keyword evidence="1" id="KW-0677">Repeat</keyword>
<dbReference type="Pfam" id="PF24883">
    <property type="entry name" value="NPHP3_N"/>
    <property type="match status" value="2"/>
</dbReference>
<dbReference type="HOGENOM" id="CLU_000288_34_23_1"/>
<feature type="repeat" description="ANK" evidence="2">
    <location>
        <begin position="869"/>
        <end position="901"/>
    </location>
</feature>
<evidence type="ECO:0000259" key="3">
    <source>
        <dbReference type="Pfam" id="PF17109"/>
    </source>
</evidence>
<dbReference type="SMART" id="SM00248">
    <property type="entry name" value="ANK"/>
    <property type="match status" value="7"/>
</dbReference>
<keyword evidence="2" id="KW-0040">ANK repeat</keyword>
<proteinExistence type="predicted"/>
<name>W4KCT9_HETIT</name>
<dbReference type="Proteomes" id="UP000030671">
    <property type="component" value="Unassembled WGS sequence"/>
</dbReference>
<gene>
    <name evidence="5" type="ORF">HETIRDRAFT_102301</name>
</gene>
<dbReference type="Gene3D" id="3.40.50.300">
    <property type="entry name" value="P-loop containing nucleotide triphosphate hydrolases"/>
    <property type="match status" value="1"/>
</dbReference>
<organism evidence="5 6">
    <name type="scientific">Heterobasidion irregulare (strain TC 32-1)</name>
    <dbReference type="NCBI Taxonomy" id="747525"/>
    <lineage>
        <taxon>Eukaryota</taxon>
        <taxon>Fungi</taxon>
        <taxon>Dikarya</taxon>
        <taxon>Basidiomycota</taxon>
        <taxon>Agaricomycotina</taxon>
        <taxon>Agaricomycetes</taxon>
        <taxon>Russulales</taxon>
        <taxon>Bondarzewiaceae</taxon>
        <taxon>Heterobasidion</taxon>
        <taxon>Heterobasidion annosum species complex</taxon>
    </lineage>
</organism>
<evidence type="ECO:0000313" key="6">
    <source>
        <dbReference type="Proteomes" id="UP000030671"/>
    </source>
</evidence>
<feature type="repeat" description="ANK" evidence="2">
    <location>
        <begin position="836"/>
        <end position="868"/>
    </location>
</feature>
<evidence type="ECO:0000313" key="5">
    <source>
        <dbReference type="EMBL" id="ETW83598.1"/>
    </source>
</evidence>
<dbReference type="Pfam" id="PF17109">
    <property type="entry name" value="Goodbye"/>
    <property type="match status" value="1"/>
</dbReference>
<feature type="domain" description="Nephrocystin 3-like N-terminal" evidence="4">
    <location>
        <begin position="259"/>
        <end position="316"/>
    </location>
</feature>
<dbReference type="Pfam" id="PF12796">
    <property type="entry name" value="Ank_2"/>
    <property type="match status" value="2"/>
</dbReference>
<dbReference type="SUPFAM" id="SSF48403">
    <property type="entry name" value="Ankyrin repeat"/>
    <property type="match status" value="1"/>
</dbReference>
<feature type="repeat" description="ANK" evidence="2">
    <location>
        <begin position="712"/>
        <end position="744"/>
    </location>
</feature>
<feature type="domain" description="Fungal STAND N-terminal Goodbye" evidence="3">
    <location>
        <begin position="14"/>
        <end position="129"/>
    </location>
</feature>
<dbReference type="PROSITE" id="PS50088">
    <property type="entry name" value="ANK_REPEAT"/>
    <property type="match status" value="5"/>
</dbReference>
<feature type="domain" description="Nephrocystin 3-like N-terminal" evidence="4">
    <location>
        <begin position="208"/>
        <end position="256"/>
    </location>
</feature>
<dbReference type="RefSeq" id="XP_009543376.1">
    <property type="nucleotide sequence ID" value="XM_009545081.1"/>
</dbReference>
<dbReference type="AlphaFoldDB" id="W4KCT9"/>
<dbReference type="STRING" id="747525.W4KCT9"/>
<dbReference type="Gene3D" id="1.25.40.20">
    <property type="entry name" value="Ankyrin repeat-containing domain"/>
    <property type="match status" value="2"/>
</dbReference>
<dbReference type="eggNOG" id="KOG0504">
    <property type="taxonomic scope" value="Eukaryota"/>
</dbReference>
<dbReference type="InterPro" id="IPR002110">
    <property type="entry name" value="Ankyrin_rpt"/>
</dbReference>
<dbReference type="InterPro" id="IPR027417">
    <property type="entry name" value="P-loop_NTPase"/>
</dbReference>
<reference evidence="5 6" key="1">
    <citation type="journal article" date="2012" name="New Phytol.">
        <title>Insight into trade-off between wood decay and parasitism from the genome of a fungal forest pathogen.</title>
        <authorList>
            <person name="Olson A."/>
            <person name="Aerts A."/>
            <person name="Asiegbu F."/>
            <person name="Belbahri L."/>
            <person name="Bouzid O."/>
            <person name="Broberg A."/>
            <person name="Canback B."/>
            <person name="Coutinho P.M."/>
            <person name="Cullen D."/>
            <person name="Dalman K."/>
            <person name="Deflorio G."/>
            <person name="van Diepen L.T."/>
            <person name="Dunand C."/>
            <person name="Duplessis S."/>
            <person name="Durling M."/>
            <person name="Gonthier P."/>
            <person name="Grimwood J."/>
            <person name="Fossdal C.G."/>
            <person name="Hansson D."/>
            <person name="Henrissat B."/>
            <person name="Hietala A."/>
            <person name="Himmelstrand K."/>
            <person name="Hoffmeister D."/>
            <person name="Hogberg N."/>
            <person name="James T.Y."/>
            <person name="Karlsson M."/>
            <person name="Kohler A."/>
            <person name="Kues U."/>
            <person name="Lee Y.H."/>
            <person name="Lin Y.C."/>
            <person name="Lind M."/>
            <person name="Lindquist E."/>
            <person name="Lombard V."/>
            <person name="Lucas S."/>
            <person name="Lunden K."/>
            <person name="Morin E."/>
            <person name="Murat C."/>
            <person name="Park J."/>
            <person name="Raffaello T."/>
            <person name="Rouze P."/>
            <person name="Salamov A."/>
            <person name="Schmutz J."/>
            <person name="Solheim H."/>
            <person name="Stahlberg J."/>
            <person name="Velez H."/>
            <person name="de Vries R.P."/>
            <person name="Wiebenga A."/>
            <person name="Woodward S."/>
            <person name="Yakovlev I."/>
            <person name="Garbelotto M."/>
            <person name="Martin F."/>
            <person name="Grigoriev I.V."/>
            <person name="Stenlid J."/>
        </authorList>
    </citation>
    <scope>NUCLEOTIDE SEQUENCE [LARGE SCALE GENOMIC DNA]</scope>
    <source>
        <strain evidence="5 6">TC 32-1</strain>
    </source>
</reference>